<evidence type="ECO:0008006" key="3">
    <source>
        <dbReference type="Google" id="ProtNLM"/>
    </source>
</evidence>
<dbReference type="RefSeq" id="WP_380915361.1">
    <property type="nucleotide sequence ID" value="NZ_JBHTLS010000135.1"/>
</dbReference>
<organism evidence="1 2">
    <name type="scientific">Sphingobium olei</name>
    <dbReference type="NCBI Taxonomy" id="420955"/>
    <lineage>
        <taxon>Bacteria</taxon>
        <taxon>Pseudomonadati</taxon>
        <taxon>Pseudomonadota</taxon>
        <taxon>Alphaproteobacteria</taxon>
        <taxon>Sphingomonadales</taxon>
        <taxon>Sphingomonadaceae</taxon>
        <taxon>Sphingobium</taxon>
    </lineage>
</organism>
<gene>
    <name evidence="1" type="ORF">ACFQ24_22475</name>
</gene>
<comment type="caution">
    <text evidence="1">The sequence shown here is derived from an EMBL/GenBank/DDBJ whole genome shotgun (WGS) entry which is preliminary data.</text>
</comment>
<proteinExistence type="predicted"/>
<keyword evidence="2" id="KW-1185">Reference proteome</keyword>
<reference evidence="2" key="1">
    <citation type="journal article" date="2019" name="Int. J. Syst. Evol. Microbiol.">
        <title>The Global Catalogue of Microorganisms (GCM) 10K type strain sequencing project: providing services to taxonomists for standard genome sequencing and annotation.</title>
        <authorList>
            <consortium name="The Broad Institute Genomics Platform"/>
            <consortium name="The Broad Institute Genome Sequencing Center for Infectious Disease"/>
            <person name="Wu L."/>
            <person name="Ma J."/>
        </authorList>
    </citation>
    <scope>NUCLEOTIDE SEQUENCE [LARGE SCALE GENOMIC DNA]</scope>
    <source>
        <strain evidence="2">CCUG 54329</strain>
    </source>
</reference>
<name>A0ABW3P9W8_9SPHN</name>
<evidence type="ECO:0000313" key="2">
    <source>
        <dbReference type="Proteomes" id="UP001597203"/>
    </source>
</evidence>
<sequence length="97" mass="10610">MKARLIPVAGAPLLLLACASQGQREEEKLQMMEKAGVAGWELCDAQQRVSAAYLDDGNQQKYEKFRKLAKGTCDEADSIAATHDVYQWPPRGPAAGF</sequence>
<accession>A0ABW3P9W8</accession>
<evidence type="ECO:0000313" key="1">
    <source>
        <dbReference type="EMBL" id="MFD1107642.1"/>
    </source>
</evidence>
<dbReference type="Proteomes" id="UP001597203">
    <property type="component" value="Unassembled WGS sequence"/>
</dbReference>
<protein>
    <recommendedName>
        <fullName evidence="3">Lipoprotein</fullName>
    </recommendedName>
</protein>
<dbReference type="EMBL" id="JBHTLS010000135">
    <property type="protein sequence ID" value="MFD1107642.1"/>
    <property type="molecule type" value="Genomic_DNA"/>
</dbReference>
<dbReference type="PROSITE" id="PS51257">
    <property type="entry name" value="PROKAR_LIPOPROTEIN"/>
    <property type="match status" value="1"/>
</dbReference>